<feature type="region of interest" description="Disordered" evidence="1">
    <location>
        <begin position="211"/>
        <end position="235"/>
    </location>
</feature>
<evidence type="ECO:0000256" key="1">
    <source>
        <dbReference type="SAM" id="MobiDB-lite"/>
    </source>
</evidence>
<evidence type="ECO:0000256" key="2">
    <source>
        <dbReference type="SAM" id="Phobius"/>
    </source>
</evidence>
<feature type="compositionally biased region" description="Basic and acidic residues" evidence="1">
    <location>
        <begin position="216"/>
        <end position="235"/>
    </location>
</feature>
<protein>
    <submittedName>
        <fullName evidence="3">Uncharacterized protein</fullName>
    </submittedName>
</protein>
<feature type="transmembrane region" description="Helical" evidence="2">
    <location>
        <begin position="7"/>
        <end position="27"/>
    </location>
</feature>
<comment type="caution">
    <text evidence="3">The sequence shown here is derived from an EMBL/GenBank/DDBJ whole genome shotgun (WGS) entry which is preliminary data.</text>
</comment>
<proteinExistence type="predicted"/>
<keyword evidence="2" id="KW-0812">Transmembrane</keyword>
<dbReference type="OrthoDB" id="10437108at2759"/>
<evidence type="ECO:0000313" key="4">
    <source>
        <dbReference type="Proteomes" id="UP000193944"/>
    </source>
</evidence>
<sequence>FIKWLHVILAIAHATGLVFLFLIYSIRYISQWVPPLRNYYLTLFGILIDFILILLLIIYKKKKRIEDASMSEIKVDPSGSVISSKKSTVKYSKNPQLISEGIATPLYQNGAEVVEHQPSVKPVIDQTKIVVSDNIVGNETYIDNNGNQFQYNPSQQMEVNIGTNYSPVQTPVNNQSLKVEDAKPSQYTYTESSAYPKASNTINYKIPEIPVIRSDSGTREISVEDDKKAQKEETK</sequence>
<dbReference type="EMBL" id="MCFG01000785">
    <property type="protein sequence ID" value="ORX44560.1"/>
    <property type="molecule type" value="Genomic_DNA"/>
</dbReference>
<name>A0A1Y1V0S6_9FUNG</name>
<keyword evidence="2" id="KW-1133">Transmembrane helix</keyword>
<reference evidence="3 4" key="2">
    <citation type="submission" date="2016-08" db="EMBL/GenBank/DDBJ databases">
        <title>Pervasive Adenine N6-methylation of Active Genes in Fungi.</title>
        <authorList>
            <consortium name="DOE Joint Genome Institute"/>
            <person name="Mondo S.J."/>
            <person name="Dannebaum R.O."/>
            <person name="Kuo R.C."/>
            <person name="Labutti K."/>
            <person name="Haridas S."/>
            <person name="Kuo A."/>
            <person name="Salamov A."/>
            <person name="Ahrendt S.R."/>
            <person name="Lipzen A."/>
            <person name="Sullivan W."/>
            <person name="Andreopoulos W.B."/>
            <person name="Clum A."/>
            <person name="Lindquist E."/>
            <person name="Daum C."/>
            <person name="Ramamoorthy G.K."/>
            <person name="Gryganskyi A."/>
            <person name="Culley D."/>
            <person name="Magnuson J.K."/>
            <person name="James T.Y."/>
            <person name="O'Malley M.A."/>
            <person name="Stajich J.E."/>
            <person name="Spatafora J.W."/>
            <person name="Visel A."/>
            <person name="Grigoriev I.V."/>
        </authorList>
    </citation>
    <scope>NUCLEOTIDE SEQUENCE [LARGE SCALE GENOMIC DNA]</scope>
    <source>
        <strain evidence="3 4">S4</strain>
    </source>
</reference>
<accession>A0A1Y1V0S6</accession>
<dbReference type="AlphaFoldDB" id="A0A1Y1V0S6"/>
<dbReference type="Proteomes" id="UP000193944">
    <property type="component" value="Unassembled WGS sequence"/>
</dbReference>
<organism evidence="3 4">
    <name type="scientific">Anaeromyces robustus</name>
    <dbReference type="NCBI Taxonomy" id="1754192"/>
    <lineage>
        <taxon>Eukaryota</taxon>
        <taxon>Fungi</taxon>
        <taxon>Fungi incertae sedis</taxon>
        <taxon>Chytridiomycota</taxon>
        <taxon>Chytridiomycota incertae sedis</taxon>
        <taxon>Neocallimastigomycetes</taxon>
        <taxon>Neocallimastigales</taxon>
        <taxon>Neocallimastigaceae</taxon>
        <taxon>Anaeromyces</taxon>
    </lineage>
</organism>
<keyword evidence="2" id="KW-0472">Membrane</keyword>
<gene>
    <name evidence="3" type="ORF">BCR32DRAFT_288304</name>
</gene>
<reference evidence="3 4" key="1">
    <citation type="submission" date="2016-08" db="EMBL/GenBank/DDBJ databases">
        <title>A Parts List for Fungal Cellulosomes Revealed by Comparative Genomics.</title>
        <authorList>
            <consortium name="DOE Joint Genome Institute"/>
            <person name="Haitjema C.H."/>
            <person name="Gilmore S.P."/>
            <person name="Henske J.K."/>
            <person name="Solomon K.V."/>
            <person name="De Groot R."/>
            <person name="Kuo A."/>
            <person name="Mondo S.J."/>
            <person name="Salamov A.A."/>
            <person name="Labutti K."/>
            <person name="Zhao Z."/>
            <person name="Chiniquy J."/>
            <person name="Barry K."/>
            <person name="Brewer H.M."/>
            <person name="Purvine S.O."/>
            <person name="Wright A.T."/>
            <person name="Boxma B."/>
            <person name="Van Alen T."/>
            <person name="Hackstein J.H."/>
            <person name="Baker S.E."/>
            <person name="Grigoriev I.V."/>
            <person name="O'Malley M.A."/>
        </authorList>
    </citation>
    <scope>NUCLEOTIDE SEQUENCE [LARGE SCALE GENOMIC DNA]</scope>
    <source>
        <strain evidence="3 4">S4</strain>
    </source>
</reference>
<feature type="transmembrane region" description="Helical" evidence="2">
    <location>
        <begin position="39"/>
        <end position="59"/>
    </location>
</feature>
<keyword evidence="4" id="KW-1185">Reference proteome</keyword>
<feature type="non-terminal residue" evidence="3">
    <location>
        <position position="1"/>
    </location>
</feature>
<evidence type="ECO:0000313" key="3">
    <source>
        <dbReference type="EMBL" id="ORX44560.1"/>
    </source>
</evidence>